<feature type="signal peptide" evidence="3">
    <location>
        <begin position="1"/>
        <end position="27"/>
    </location>
</feature>
<dbReference type="CDD" id="cd21177">
    <property type="entry name" value="LPMO_AA10"/>
    <property type="match status" value="1"/>
</dbReference>
<gene>
    <name evidence="5" type="ORF">JHE00_08900</name>
</gene>
<evidence type="ECO:0000313" key="6">
    <source>
        <dbReference type="Proteomes" id="UP000635245"/>
    </source>
</evidence>
<dbReference type="InterPro" id="IPR004302">
    <property type="entry name" value="Cellulose/chitin-bd_N"/>
</dbReference>
<dbReference type="EMBL" id="JAENJH010000002">
    <property type="protein sequence ID" value="MBK1784444.1"/>
    <property type="molecule type" value="Genomic_DNA"/>
</dbReference>
<keyword evidence="6" id="KW-1185">Reference proteome</keyword>
<keyword evidence="5" id="KW-0503">Monooxygenase</keyword>
<keyword evidence="5" id="KW-0560">Oxidoreductase</keyword>
<dbReference type="Gene3D" id="2.70.50.50">
    <property type="entry name" value="chitin-binding protein cbp21"/>
    <property type="match status" value="1"/>
</dbReference>
<dbReference type="SUPFAM" id="SSF81296">
    <property type="entry name" value="E set domains"/>
    <property type="match status" value="1"/>
</dbReference>
<keyword evidence="1 3" id="KW-0732">Signal</keyword>
<evidence type="ECO:0000256" key="2">
    <source>
        <dbReference type="SAM" id="MobiDB-lite"/>
    </source>
</evidence>
<feature type="compositionally biased region" description="Polar residues" evidence="2">
    <location>
        <begin position="34"/>
        <end position="50"/>
    </location>
</feature>
<dbReference type="RefSeq" id="WP_200316833.1">
    <property type="nucleotide sequence ID" value="NZ_JAENJH010000002.1"/>
</dbReference>
<evidence type="ECO:0000256" key="3">
    <source>
        <dbReference type="SAM" id="SignalP"/>
    </source>
</evidence>
<comment type="caution">
    <text evidence="5">The sequence shown here is derived from an EMBL/GenBank/DDBJ whole genome shotgun (WGS) entry which is preliminary data.</text>
</comment>
<dbReference type="InterPro" id="IPR014756">
    <property type="entry name" value="Ig_E-set"/>
</dbReference>
<evidence type="ECO:0000259" key="4">
    <source>
        <dbReference type="Pfam" id="PF03067"/>
    </source>
</evidence>
<feature type="chain" id="PRO_5037359229" evidence="3">
    <location>
        <begin position="28"/>
        <end position="201"/>
    </location>
</feature>
<feature type="region of interest" description="Disordered" evidence="2">
    <location>
        <begin position="34"/>
        <end position="103"/>
    </location>
</feature>
<dbReference type="InterPro" id="IPR051024">
    <property type="entry name" value="GlcNAc_Chitin_IntDeg"/>
</dbReference>
<dbReference type="PANTHER" id="PTHR34823:SF1">
    <property type="entry name" value="CHITIN-BINDING TYPE-4 DOMAIN-CONTAINING PROTEIN"/>
    <property type="match status" value="1"/>
</dbReference>
<dbReference type="GO" id="GO:0004497">
    <property type="term" value="F:monooxygenase activity"/>
    <property type="evidence" value="ECO:0007669"/>
    <property type="project" value="UniProtKB-KW"/>
</dbReference>
<dbReference type="Proteomes" id="UP000635245">
    <property type="component" value="Unassembled WGS sequence"/>
</dbReference>
<dbReference type="PANTHER" id="PTHR34823">
    <property type="entry name" value="GLCNAC-BINDING PROTEIN A"/>
    <property type="match status" value="1"/>
</dbReference>
<sequence>MFGTRTRRAAGIATLSLIPLGAAVALAPTASGHGYTQNPPSRQLECQQGSVGDCGPIQWEPQSVEGPKGFPAEGPADGQICAGGNEPYAPLDDPSKSWPKTPMSSGQDFEFKWTLTAAHSTSSFRYFVTKDGWNPSEPITRDQLEPAPFLNVDLGGEQPPFEVSHTGTLPEGKSGHHVVLSVWDVADTANAFYACSDVDFG</sequence>
<feature type="domain" description="Chitin-binding type-4" evidence="4">
    <location>
        <begin position="33"/>
        <end position="198"/>
    </location>
</feature>
<organism evidence="5 6">
    <name type="scientific">Prauserella cavernicola</name>
    <dbReference type="NCBI Taxonomy" id="2800127"/>
    <lineage>
        <taxon>Bacteria</taxon>
        <taxon>Bacillati</taxon>
        <taxon>Actinomycetota</taxon>
        <taxon>Actinomycetes</taxon>
        <taxon>Pseudonocardiales</taxon>
        <taxon>Pseudonocardiaceae</taxon>
        <taxon>Prauserella</taxon>
    </lineage>
</organism>
<reference evidence="5" key="1">
    <citation type="submission" date="2020-12" db="EMBL/GenBank/DDBJ databases">
        <title>Prauserella sp. ASG 168, a novel actinomycete isolated from cave rock.</title>
        <authorList>
            <person name="Suriyachadkun C."/>
        </authorList>
    </citation>
    <scope>NUCLEOTIDE SEQUENCE</scope>
    <source>
        <strain evidence="5">ASG 168</strain>
    </source>
</reference>
<evidence type="ECO:0000313" key="5">
    <source>
        <dbReference type="EMBL" id="MBK1784444.1"/>
    </source>
</evidence>
<dbReference type="AlphaFoldDB" id="A0A934QRN8"/>
<dbReference type="Pfam" id="PF03067">
    <property type="entry name" value="LPMO_10"/>
    <property type="match status" value="1"/>
</dbReference>
<name>A0A934QRN8_9PSEU</name>
<evidence type="ECO:0000256" key="1">
    <source>
        <dbReference type="ARBA" id="ARBA00022729"/>
    </source>
</evidence>
<accession>A0A934QRN8</accession>
<protein>
    <submittedName>
        <fullName evidence="5">Lytic polysaccharide monooxygenase</fullName>
    </submittedName>
</protein>
<proteinExistence type="predicted"/>